<dbReference type="InterPro" id="IPR008969">
    <property type="entry name" value="CarboxyPept-like_regulatory"/>
</dbReference>
<dbReference type="EMBL" id="JACIEP010000009">
    <property type="protein sequence ID" value="MBB4036831.1"/>
    <property type="molecule type" value="Genomic_DNA"/>
</dbReference>
<keyword evidence="5 7" id="KW-0472">Membrane</keyword>
<keyword evidence="2 7" id="KW-0813">Transport</keyword>
<dbReference type="RefSeq" id="WP_183307723.1">
    <property type="nucleotide sequence ID" value="NZ_JACIEP010000009.1"/>
</dbReference>
<dbReference type="NCBIfam" id="TIGR04056">
    <property type="entry name" value="OMP_RagA_SusC"/>
    <property type="match status" value="1"/>
</dbReference>
<evidence type="ECO:0000256" key="6">
    <source>
        <dbReference type="ARBA" id="ARBA00023237"/>
    </source>
</evidence>
<evidence type="ECO:0000256" key="3">
    <source>
        <dbReference type="ARBA" id="ARBA00022452"/>
    </source>
</evidence>
<dbReference type="PROSITE" id="PS52016">
    <property type="entry name" value="TONB_DEPENDENT_REC_3"/>
    <property type="match status" value="1"/>
</dbReference>
<dbReference type="InterPro" id="IPR012910">
    <property type="entry name" value="Plug_dom"/>
</dbReference>
<sequence length="1064" mass="118545">MIKIERLILFLVFLFSASLLSAQEVTGTVTDTEGAPLPGVTVVIQGTQTGTITDDNGTYSIKVSDIKKAVLVFSFIGMKTETIPLDGKTRLNLAMQDNHIMMNPTVVIGYGTVKRRDLTGSVASINSEALEKIPVSTIGEALTGRLAGVQVVTTDGAPDAEIKINVRGGGSITQDNTPLYVVDGFPVSSITDLTPSNIASIDVLKDASSTAIYGSRGANGVVMITTKSAQSGRFNVSVNSYLGYRKMTNAPDVLDPYEYALWQYEQSVYRKNTESMYEPYFGAFEDMELYKGATGNDWKKIVLGRTARIMNYNATVSGSTDRMRYSANVANETNKGIMIGSYFRRTNLSFKMNHKVSSKVSLDFNTRYSDMKVEGAGTNEQSGGRSSDPRMKYVMQYSPIPLKNIALGDDIDDEDFYNNSGLFTPTQYIADNDRIQYRKTLSFQGGLSWDIISNLKFRTNVGLDLQKYEDQRFFGITTYYSRSTSSISGKPAIGIINTDRKQLINSNTLEYDFKNILPKTHSLNLMLGQELVTSERRLLTTNVDGFPESFDARKAFKLTTQGTAISTNNFYEKPDKLFSFFTRANYSFDSRYLLSATFRADGSNRFERGNRWGYFPSVAAGWRINEESFMRDTKWLHNLKLRVSYGLAGNNNIPQDVADPQYSSQTTALLPFSTSTSYWTKGNVMSNKNLKWETTTTRNVGLDYGFLSGRISGTVDLYFNTTDDLLIRFPVSGSGYKDQYRNLGSTQNKGLEFSVNVIAVDNKDFGLDFSFNVSMNRNKVTDLGGLDEITAYSSWASTEIDYDFIVRKGEPLGQIYGYVADGRYAASDFTWTGSAWQPNEGVVDNSYIAGSGWGPGAVKFKDLDENGKIEAAEDREVLGSTLPKATGGFSINGRYKGFDLNANFNYSYGNKVLNVNKGLYSSTGKYRYLNMLTNMDSKNRWRSIDDQGNRVTDTALLDEMNANTTMWSPATGYRFVSSWMVEDGSFLRLSTLTLGYTLPAKLTSRYNIRSLRFYVTGTNLFCLTDYTGFDPEVDTRRTTPLTPGVDYSSYPKTRGFIIGLNLNF</sequence>
<keyword evidence="8" id="KW-0732">Signal</keyword>
<dbReference type="SUPFAM" id="SSF49464">
    <property type="entry name" value="Carboxypeptidase regulatory domain-like"/>
    <property type="match status" value="1"/>
</dbReference>
<dbReference type="Gene3D" id="2.40.170.20">
    <property type="entry name" value="TonB-dependent receptor, beta-barrel domain"/>
    <property type="match status" value="1"/>
</dbReference>
<dbReference type="Gene3D" id="2.60.40.1120">
    <property type="entry name" value="Carboxypeptidase-like, regulatory domain"/>
    <property type="match status" value="1"/>
</dbReference>
<keyword evidence="4 7" id="KW-0812">Transmembrane</keyword>
<dbReference type="AlphaFoldDB" id="A0A840CP17"/>
<keyword evidence="3 7" id="KW-1134">Transmembrane beta strand</keyword>
<feature type="domain" description="TonB-dependent receptor plug" evidence="9">
    <location>
        <begin position="115"/>
        <end position="221"/>
    </location>
</feature>
<dbReference type="InterPro" id="IPR036942">
    <property type="entry name" value="Beta-barrel_TonB_sf"/>
</dbReference>
<evidence type="ECO:0000256" key="5">
    <source>
        <dbReference type="ARBA" id="ARBA00023136"/>
    </source>
</evidence>
<organism evidence="10 11">
    <name type="scientific">Dysgonomonas hofstadii</name>
    <dbReference type="NCBI Taxonomy" id="637886"/>
    <lineage>
        <taxon>Bacteria</taxon>
        <taxon>Pseudomonadati</taxon>
        <taxon>Bacteroidota</taxon>
        <taxon>Bacteroidia</taxon>
        <taxon>Bacteroidales</taxon>
        <taxon>Dysgonomonadaceae</taxon>
        <taxon>Dysgonomonas</taxon>
    </lineage>
</organism>
<keyword evidence="11" id="KW-1185">Reference proteome</keyword>
<dbReference type="InterPro" id="IPR039426">
    <property type="entry name" value="TonB-dep_rcpt-like"/>
</dbReference>
<reference evidence="10 11" key="1">
    <citation type="submission" date="2020-08" db="EMBL/GenBank/DDBJ databases">
        <title>Genomic Encyclopedia of Type Strains, Phase IV (KMG-IV): sequencing the most valuable type-strain genomes for metagenomic binning, comparative biology and taxonomic classification.</title>
        <authorList>
            <person name="Goeker M."/>
        </authorList>
    </citation>
    <scope>NUCLEOTIDE SEQUENCE [LARGE SCALE GENOMIC DNA]</scope>
    <source>
        <strain evidence="10 11">DSM 104969</strain>
    </source>
</reference>
<evidence type="ECO:0000256" key="1">
    <source>
        <dbReference type="ARBA" id="ARBA00004571"/>
    </source>
</evidence>
<evidence type="ECO:0000259" key="9">
    <source>
        <dbReference type="Pfam" id="PF07715"/>
    </source>
</evidence>
<evidence type="ECO:0000256" key="7">
    <source>
        <dbReference type="PROSITE-ProRule" id="PRU01360"/>
    </source>
</evidence>
<accession>A0A840CP17</accession>
<dbReference type="GO" id="GO:0009279">
    <property type="term" value="C:cell outer membrane"/>
    <property type="evidence" value="ECO:0007669"/>
    <property type="project" value="UniProtKB-SubCell"/>
</dbReference>
<protein>
    <submittedName>
        <fullName evidence="10">TonB-linked SusC/RagA family outer membrane protein</fullName>
    </submittedName>
</protein>
<keyword evidence="6 7" id="KW-0998">Cell outer membrane</keyword>
<dbReference type="NCBIfam" id="TIGR04057">
    <property type="entry name" value="SusC_RagA_signa"/>
    <property type="match status" value="1"/>
</dbReference>
<dbReference type="FunFam" id="2.170.130.10:FF:000008">
    <property type="entry name" value="SusC/RagA family TonB-linked outer membrane protein"/>
    <property type="match status" value="1"/>
</dbReference>
<dbReference type="SUPFAM" id="SSF56935">
    <property type="entry name" value="Porins"/>
    <property type="match status" value="1"/>
</dbReference>
<dbReference type="Pfam" id="PF07715">
    <property type="entry name" value="Plug"/>
    <property type="match status" value="1"/>
</dbReference>
<proteinExistence type="inferred from homology"/>
<comment type="caution">
    <text evidence="10">The sequence shown here is derived from an EMBL/GenBank/DDBJ whole genome shotgun (WGS) entry which is preliminary data.</text>
</comment>
<feature type="signal peptide" evidence="8">
    <location>
        <begin position="1"/>
        <end position="22"/>
    </location>
</feature>
<evidence type="ECO:0000256" key="2">
    <source>
        <dbReference type="ARBA" id="ARBA00022448"/>
    </source>
</evidence>
<dbReference type="InterPro" id="IPR037066">
    <property type="entry name" value="Plug_dom_sf"/>
</dbReference>
<evidence type="ECO:0000313" key="11">
    <source>
        <dbReference type="Proteomes" id="UP000555103"/>
    </source>
</evidence>
<dbReference type="Proteomes" id="UP000555103">
    <property type="component" value="Unassembled WGS sequence"/>
</dbReference>
<evidence type="ECO:0000256" key="8">
    <source>
        <dbReference type="SAM" id="SignalP"/>
    </source>
</evidence>
<comment type="subcellular location">
    <subcellularLocation>
        <location evidence="1 7">Cell outer membrane</location>
        <topology evidence="1 7">Multi-pass membrane protein</topology>
    </subcellularLocation>
</comment>
<dbReference type="InterPro" id="IPR023996">
    <property type="entry name" value="TonB-dep_OMP_SusC/RagA"/>
</dbReference>
<dbReference type="InterPro" id="IPR023997">
    <property type="entry name" value="TonB-dep_OMP_SusC/RagA_CS"/>
</dbReference>
<dbReference type="Pfam" id="PF13715">
    <property type="entry name" value="CarbopepD_reg_2"/>
    <property type="match status" value="1"/>
</dbReference>
<name>A0A840CP17_9BACT</name>
<evidence type="ECO:0000313" key="10">
    <source>
        <dbReference type="EMBL" id="MBB4036831.1"/>
    </source>
</evidence>
<gene>
    <name evidence="10" type="ORF">GGR21_002744</name>
</gene>
<dbReference type="Gene3D" id="2.170.130.10">
    <property type="entry name" value="TonB-dependent receptor, plug domain"/>
    <property type="match status" value="1"/>
</dbReference>
<evidence type="ECO:0000256" key="4">
    <source>
        <dbReference type="ARBA" id="ARBA00022692"/>
    </source>
</evidence>
<comment type="similarity">
    <text evidence="7">Belongs to the TonB-dependent receptor family.</text>
</comment>
<feature type="chain" id="PRO_5033012096" evidence="8">
    <location>
        <begin position="23"/>
        <end position="1064"/>
    </location>
</feature>